<dbReference type="GO" id="GO:0005524">
    <property type="term" value="F:ATP binding"/>
    <property type="evidence" value="ECO:0007669"/>
    <property type="project" value="UniProtKB-KW"/>
</dbReference>
<dbReference type="Proteomes" id="UP000295146">
    <property type="component" value="Unassembled WGS sequence"/>
</dbReference>
<evidence type="ECO:0000256" key="7">
    <source>
        <dbReference type="ARBA" id="ARBA00022679"/>
    </source>
</evidence>
<dbReference type="Gene3D" id="3.30.1490.20">
    <property type="entry name" value="ATP-grasp fold, A domain"/>
    <property type="match status" value="1"/>
</dbReference>
<evidence type="ECO:0000256" key="14">
    <source>
        <dbReference type="ARBA" id="ARBA00047700"/>
    </source>
</evidence>
<feature type="domain" description="Pyruvate phosphate dikinase AMP/ATP-binding" evidence="15">
    <location>
        <begin position="16"/>
        <end position="300"/>
    </location>
</feature>
<evidence type="ECO:0000256" key="3">
    <source>
        <dbReference type="ARBA" id="ARBA00004742"/>
    </source>
</evidence>
<comment type="function">
    <text evidence="2">Catalyzes the phosphorylation of pyruvate to phosphoenolpyruvate.</text>
</comment>
<dbReference type="Gene3D" id="3.30.470.20">
    <property type="entry name" value="ATP-grasp fold, B domain"/>
    <property type="match status" value="1"/>
</dbReference>
<organism evidence="16 17">
    <name type="scientific">Kribbella pratensis</name>
    <dbReference type="NCBI Taxonomy" id="2512112"/>
    <lineage>
        <taxon>Bacteria</taxon>
        <taxon>Bacillati</taxon>
        <taxon>Actinomycetota</taxon>
        <taxon>Actinomycetes</taxon>
        <taxon>Propionibacteriales</taxon>
        <taxon>Kribbellaceae</taxon>
        <taxon>Kribbella</taxon>
    </lineage>
</organism>
<keyword evidence="16" id="KW-0670">Pyruvate</keyword>
<evidence type="ECO:0000256" key="9">
    <source>
        <dbReference type="ARBA" id="ARBA00022741"/>
    </source>
</evidence>
<dbReference type="UniPathway" id="UPA00138"/>
<dbReference type="InterPro" id="IPR002192">
    <property type="entry name" value="PPDK_AMP/ATP-bd"/>
</dbReference>
<keyword evidence="8" id="KW-0479">Metal-binding</keyword>
<evidence type="ECO:0000256" key="8">
    <source>
        <dbReference type="ARBA" id="ARBA00022723"/>
    </source>
</evidence>
<dbReference type="PANTHER" id="PTHR43030">
    <property type="entry name" value="PHOSPHOENOLPYRUVATE SYNTHASE"/>
    <property type="match status" value="1"/>
</dbReference>
<dbReference type="GO" id="GO:0006094">
    <property type="term" value="P:gluconeogenesis"/>
    <property type="evidence" value="ECO:0007669"/>
    <property type="project" value="UniProtKB-UniPathway"/>
</dbReference>
<dbReference type="EMBL" id="SODP01000001">
    <property type="protein sequence ID" value="TDW77067.1"/>
    <property type="molecule type" value="Genomic_DNA"/>
</dbReference>
<dbReference type="EC" id="2.7.9.2" evidence="5"/>
<dbReference type="RefSeq" id="WP_166679344.1">
    <property type="nucleotide sequence ID" value="NZ_SODP01000001.1"/>
</dbReference>
<evidence type="ECO:0000256" key="4">
    <source>
        <dbReference type="ARBA" id="ARBA00007837"/>
    </source>
</evidence>
<reference evidence="16 17" key="1">
    <citation type="submission" date="2019-03" db="EMBL/GenBank/DDBJ databases">
        <title>Genomic Encyclopedia of Type Strains, Phase III (KMG-III): the genomes of soil and plant-associated and newly described type strains.</title>
        <authorList>
            <person name="Whitman W."/>
        </authorList>
    </citation>
    <scope>NUCLEOTIDE SEQUENCE [LARGE SCALE GENOMIC DNA]</scope>
    <source>
        <strain evidence="16 17">VKM Ac-2573</strain>
    </source>
</reference>
<dbReference type="GO" id="GO:0008986">
    <property type="term" value="F:pyruvate, water dikinase activity"/>
    <property type="evidence" value="ECO:0007669"/>
    <property type="project" value="UniProtKB-EC"/>
</dbReference>
<keyword evidence="17" id="KW-1185">Reference proteome</keyword>
<keyword evidence="10" id="KW-0418">Kinase</keyword>
<comment type="catalytic activity">
    <reaction evidence="14">
        <text>pyruvate + ATP + H2O = phosphoenolpyruvate + AMP + phosphate + 2 H(+)</text>
        <dbReference type="Rhea" id="RHEA:11364"/>
        <dbReference type="ChEBI" id="CHEBI:15361"/>
        <dbReference type="ChEBI" id="CHEBI:15377"/>
        <dbReference type="ChEBI" id="CHEBI:15378"/>
        <dbReference type="ChEBI" id="CHEBI:30616"/>
        <dbReference type="ChEBI" id="CHEBI:43474"/>
        <dbReference type="ChEBI" id="CHEBI:58702"/>
        <dbReference type="ChEBI" id="CHEBI:456215"/>
        <dbReference type="EC" id="2.7.9.2"/>
    </reaction>
</comment>
<keyword evidence="7" id="KW-0808">Transferase</keyword>
<evidence type="ECO:0000256" key="2">
    <source>
        <dbReference type="ARBA" id="ARBA00002988"/>
    </source>
</evidence>
<dbReference type="InterPro" id="IPR013815">
    <property type="entry name" value="ATP_grasp_subdomain_1"/>
</dbReference>
<evidence type="ECO:0000256" key="6">
    <source>
        <dbReference type="ARBA" id="ARBA00021623"/>
    </source>
</evidence>
<dbReference type="AlphaFoldDB" id="A0A4V3GHR0"/>
<evidence type="ECO:0000313" key="17">
    <source>
        <dbReference type="Proteomes" id="UP000295146"/>
    </source>
</evidence>
<sequence length="321" mass="34230">MNSKTIVQLQDGVDPDQVGVKNARLGVLADEGVQVPEGFVVTASAYRSFVEANRLGPVIAQEMRRFRAGRDLVVVAAAIRTAFRDASLPATVADEILRAYAALGGEGTEVAVRCSPVAPQDDGREEVFLHLRCGADVLAACRRCFASLFSAVAVGNREVIGADQLAAVMPVTVQRMVRSDLGGSGTAYGESTFVRIMAGWGLGSPPATDADLYSVHPGGRSLIVKHRGAKRAKTVYADPRGTRTVPATPSEQTGLVLTDDEIREIAGWSVIADRLFKHPMELEWAKDGCSGDLSVVEVRRRAIPAVTIDAPDYSGAWARVT</sequence>
<evidence type="ECO:0000256" key="10">
    <source>
        <dbReference type="ARBA" id="ARBA00022777"/>
    </source>
</evidence>
<keyword evidence="12" id="KW-0460">Magnesium</keyword>
<name>A0A4V3GHR0_9ACTN</name>
<proteinExistence type="inferred from homology"/>
<accession>A0A4V3GHR0</accession>
<dbReference type="GO" id="GO:0046872">
    <property type="term" value="F:metal ion binding"/>
    <property type="evidence" value="ECO:0007669"/>
    <property type="project" value="UniProtKB-KW"/>
</dbReference>
<evidence type="ECO:0000256" key="5">
    <source>
        <dbReference type="ARBA" id="ARBA00011996"/>
    </source>
</evidence>
<keyword evidence="11" id="KW-0067">ATP-binding</keyword>
<dbReference type="InterPro" id="IPR006319">
    <property type="entry name" value="PEP_synth"/>
</dbReference>
<evidence type="ECO:0000256" key="13">
    <source>
        <dbReference type="ARBA" id="ARBA00033470"/>
    </source>
</evidence>
<evidence type="ECO:0000256" key="12">
    <source>
        <dbReference type="ARBA" id="ARBA00022842"/>
    </source>
</evidence>
<evidence type="ECO:0000313" key="16">
    <source>
        <dbReference type="EMBL" id="TDW77067.1"/>
    </source>
</evidence>
<comment type="pathway">
    <text evidence="3">Carbohydrate biosynthesis; gluconeogenesis.</text>
</comment>
<dbReference type="Pfam" id="PF01326">
    <property type="entry name" value="PPDK_N"/>
    <property type="match status" value="1"/>
</dbReference>
<evidence type="ECO:0000256" key="1">
    <source>
        <dbReference type="ARBA" id="ARBA00001946"/>
    </source>
</evidence>
<comment type="cofactor">
    <cofactor evidence="1">
        <name>Mg(2+)</name>
        <dbReference type="ChEBI" id="CHEBI:18420"/>
    </cofactor>
</comment>
<dbReference type="PANTHER" id="PTHR43030:SF1">
    <property type="entry name" value="PHOSPHOENOLPYRUVATE SYNTHASE"/>
    <property type="match status" value="1"/>
</dbReference>
<evidence type="ECO:0000259" key="15">
    <source>
        <dbReference type="Pfam" id="PF01326"/>
    </source>
</evidence>
<dbReference type="SUPFAM" id="SSF56059">
    <property type="entry name" value="Glutathione synthetase ATP-binding domain-like"/>
    <property type="match status" value="1"/>
</dbReference>
<comment type="caution">
    <text evidence="16">The sequence shown here is derived from an EMBL/GenBank/DDBJ whole genome shotgun (WGS) entry which is preliminary data.</text>
</comment>
<gene>
    <name evidence="16" type="ORF">EV653_2231</name>
</gene>
<protein>
    <recommendedName>
        <fullName evidence="6">Phosphoenolpyruvate synthase</fullName>
        <ecNumber evidence="5">2.7.9.2</ecNumber>
    </recommendedName>
    <alternativeName>
        <fullName evidence="13">Pyruvate, water dikinase</fullName>
    </alternativeName>
</protein>
<keyword evidence="9" id="KW-0547">Nucleotide-binding</keyword>
<evidence type="ECO:0000256" key="11">
    <source>
        <dbReference type="ARBA" id="ARBA00022840"/>
    </source>
</evidence>
<comment type="similarity">
    <text evidence="4">Belongs to the PEP-utilizing enzyme family.</text>
</comment>